<dbReference type="AlphaFoldDB" id="A0A4C1VCP8"/>
<dbReference type="Proteomes" id="UP000299102">
    <property type="component" value="Unassembled WGS sequence"/>
</dbReference>
<evidence type="ECO:0000313" key="2">
    <source>
        <dbReference type="Proteomes" id="UP000299102"/>
    </source>
</evidence>
<organism evidence="1 2">
    <name type="scientific">Eumeta variegata</name>
    <name type="common">Bagworm moth</name>
    <name type="synonym">Eumeta japonica</name>
    <dbReference type="NCBI Taxonomy" id="151549"/>
    <lineage>
        <taxon>Eukaryota</taxon>
        <taxon>Metazoa</taxon>
        <taxon>Ecdysozoa</taxon>
        <taxon>Arthropoda</taxon>
        <taxon>Hexapoda</taxon>
        <taxon>Insecta</taxon>
        <taxon>Pterygota</taxon>
        <taxon>Neoptera</taxon>
        <taxon>Endopterygota</taxon>
        <taxon>Lepidoptera</taxon>
        <taxon>Glossata</taxon>
        <taxon>Ditrysia</taxon>
        <taxon>Tineoidea</taxon>
        <taxon>Psychidae</taxon>
        <taxon>Oiketicinae</taxon>
        <taxon>Eumeta</taxon>
    </lineage>
</organism>
<sequence length="323" mass="36655">MLVLSEVALRHKSMSRPAPPRRAPARRRRWPGLSCTPDLDVSRCFEWQSKDRSFDLKPPTRARCQLGAASHRSRYCCDNLLDLQLNVLFEAQSEWFNPVQYNARNFAAFKFITETRRNGVKQERSGEEERSRSAIPTQDIIRSQIRAAKFRVLYCTVVRDKNETAKLRVVFDGSAKATMRKSLNGIQSIGLVGQDDLLSKHKAMTCSKLGSTDKDHLNNPDRAPLVLQYWRWENKMAPRKSRFITITEFTGLSFDNRIKFLREHHCYKTFPCYVPVAAPGKKSDGGVQVNTVRGRAHAEFPAKSGPAPATSNAPFALISRAKS</sequence>
<dbReference type="EMBL" id="BGZK01000319">
    <property type="protein sequence ID" value="GBP36556.1"/>
    <property type="molecule type" value="Genomic_DNA"/>
</dbReference>
<gene>
    <name evidence="1" type="ORF">EVAR_8391_1</name>
</gene>
<keyword evidence="2" id="KW-1185">Reference proteome</keyword>
<evidence type="ECO:0000313" key="1">
    <source>
        <dbReference type="EMBL" id="GBP36556.1"/>
    </source>
</evidence>
<reference evidence="1 2" key="1">
    <citation type="journal article" date="2019" name="Commun. Biol.">
        <title>The bagworm genome reveals a unique fibroin gene that provides high tensile strength.</title>
        <authorList>
            <person name="Kono N."/>
            <person name="Nakamura H."/>
            <person name="Ohtoshi R."/>
            <person name="Tomita M."/>
            <person name="Numata K."/>
            <person name="Arakawa K."/>
        </authorList>
    </citation>
    <scope>NUCLEOTIDE SEQUENCE [LARGE SCALE GENOMIC DNA]</scope>
</reference>
<evidence type="ECO:0008006" key="3">
    <source>
        <dbReference type="Google" id="ProtNLM"/>
    </source>
</evidence>
<proteinExistence type="predicted"/>
<comment type="caution">
    <text evidence="1">The sequence shown here is derived from an EMBL/GenBank/DDBJ whole genome shotgun (WGS) entry which is preliminary data.</text>
</comment>
<name>A0A4C1VCP8_EUMVA</name>
<accession>A0A4C1VCP8</accession>
<protein>
    <recommendedName>
        <fullName evidence="3">Peptidase aspartic putative domain-containing protein</fullName>
    </recommendedName>
</protein>